<feature type="transmembrane region" description="Helical" evidence="8">
    <location>
        <begin position="25"/>
        <end position="46"/>
    </location>
</feature>
<name>A0A059G3M5_9PROT</name>
<sequence length="552" mass="59528">MEQISPDSVAQAPPSPFNIPIFRNVWLANLASNFGSLVQSVGAAWLMTTLSNSPTDVALVQASTALPIMLFSLWAGALADNLDRRIMMLCTQSFMLIVSVGLTLFAWSGALTPALLLTFTFLIGCGTAFNSPAWQASVGDMVPRPVLPSAVALNSMGFNIARSVGPGIGGIIIATAGAAAAFMVNAFSYLGLIFVLLKWKPPQHTRLLPREPTSIAILAGLRYVSLSPKIQITLLRATLFAIAASAVPALMPLVAKELLKGGPLIYGGLLGAFGIGAVLGAFSSRRLRARLSTDGIIRLSSTALVVGVTSAALSGSVLFTIPALMIAGAGWVLALSTFNVAIQLSAPRWVVARSLSIYQMAAFGGMALGSAAFGYVSEHYGVRDALLAAAGFQAFGMLVGLFVKLPQVEDIDLDPLGRWKEPDVVLPIEQRSGPIVIMVEYRVAEHNIPEFLTAMRERRRICRRDGAFRWTLARDLNDPDKWLERYRVPTWLDYVRNTQRRTKADADIGDEIRRLMKDGQKPVVHRLIERQVSADTHSLPKPATNPPEPSET</sequence>
<keyword evidence="11" id="KW-1185">Reference proteome</keyword>
<dbReference type="Pfam" id="PF05977">
    <property type="entry name" value="MFS_3"/>
    <property type="match status" value="1"/>
</dbReference>
<organism evidence="10 11">
    <name type="scientific">Hyphomonas oceanitis SCH89</name>
    <dbReference type="NCBI Taxonomy" id="1280953"/>
    <lineage>
        <taxon>Bacteria</taxon>
        <taxon>Pseudomonadati</taxon>
        <taxon>Pseudomonadota</taxon>
        <taxon>Alphaproteobacteria</taxon>
        <taxon>Hyphomonadales</taxon>
        <taxon>Hyphomonadaceae</taxon>
        <taxon>Hyphomonas</taxon>
    </lineage>
</organism>
<dbReference type="InterPro" id="IPR010290">
    <property type="entry name" value="TM_effector"/>
</dbReference>
<feature type="transmembrane region" description="Helical" evidence="8">
    <location>
        <begin position="171"/>
        <end position="197"/>
    </location>
</feature>
<dbReference type="AlphaFoldDB" id="A0A059G3M5"/>
<keyword evidence="5 8" id="KW-1133">Transmembrane helix</keyword>
<dbReference type="PROSITE" id="PS50850">
    <property type="entry name" value="MFS"/>
    <property type="match status" value="1"/>
</dbReference>
<feature type="transmembrane region" description="Helical" evidence="8">
    <location>
        <begin position="385"/>
        <end position="403"/>
    </location>
</feature>
<dbReference type="Proteomes" id="UP000024942">
    <property type="component" value="Unassembled WGS sequence"/>
</dbReference>
<feature type="region of interest" description="Disordered" evidence="7">
    <location>
        <begin position="530"/>
        <end position="552"/>
    </location>
</feature>
<protein>
    <submittedName>
        <fullName evidence="10">Major facilitator superfamily protein</fullName>
    </submittedName>
</protein>
<dbReference type="eggNOG" id="COG0477">
    <property type="taxonomic scope" value="Bacteria"/>
</dbReference>
<evidence type="ECO:0000313" key="11">
    <source>
        <dbReference type="Proteomes" id="UP000024942"/>
    </source>
</evidence>
<keyword evidence="3" id="KW-1003">Cell membrane</keyword>
<evidence type="ECO:0000256" key="6">
    <source>
        <dbReference type="ARBA" id="ARBA00023136"/>
    </source>
</evidence>
<feature type="transmembrane region" description="Helical" evidence="8">
    <location>
        <begin position="58"/>
        <end position="79"/>
    </location>
</feature>
<dbReference type="EMBL" id="ARYL01000027">
    <property type="protein sequence ID" value="KDA01442.1"/>
    <property type="molecule type" value="Genomic_DNA"/>
</dbReference>
<comment type="caution">
    <text evidence="10">The sequence shown here is derived from an EMBL/GenBank/DDBJ whole genome shotgun (WGS) entry which is preliminary data.</text>
</comment>
<feature type="transmembrane region" description="Helical" evidence="8">
    <location>
        <begin position="354"/>
        <end position="373"/>
    </location>
</feature>
<evidence type="ECO:0000256" key="7">
    <source>
        <dbReference type="SAM" id="MobiDB-lite"/>
    </source>
</evidence>
<evidence type="ECO:0000256" key="2">
    <source>
        <dbReference type="ARBA" id="ARBA00022448"/>
    </source>
</evidence>
<reference evidence="10 11" key="1">
    <citation type="journal article" date="2014" name="Antonie Van Leeuwenhoek">
        <title>Hyphomonas beringensis sp. nov. and Hyphomonas chukchiensis sp. nov., isolated from surface seawater of the Bering Sea and Chukchi Sea.</title>
        <authorList>
            <person name="Li C."/>
            <person name="Lai Q."/>
            <person name="Li G."/>
            <person name="Dong C."/>
            <person name="Wang J."/>
            <person name="Liao Y."/>
            <person name="Shao Z."/>
        </authorList>
    </citation>
    <scope>NUCLEOTIDE SEQUENCE [LARGE SCALE GENOMIC DNA]</scope>
    <source>
        <strain evidence="10 11">SCH89</strain>
    </source>
</reference>
<gene>
    <name evidence="10" type="ORF">HOC_15297</name>
</gene>
<feature type="domain" description="Major facilitator superfamily (MFS) profile" evidence="9">
    <location>
        <begin position="21"/>
        <end position="408"/>
    </location>
</feature>
<keyword evidence="6 8" id="KW-0472">Membrane</keyword>
<dbReference type="InterPro" id="IPR036259">
    <property type="entry name" value="MFS_trans_sf"/>
</dbReference>
<dbReference type="SUPFAM" id="SSF103473">
    <property type="entry name" value="MFS general substrate transporter"/>
    <property type="match status" value="1"/>
</dbReference>
<proteinExistence type="predicted"/>
<feature type="transmembrane region" description="Helical" evidence="8">
    <location>
        <begin position="319"/>
        <end position="342"/>
    </location>
</feature>
<dbReference type="RefSeq" id="WP_241767054.1">
    <property type="nucleotide sequence ID" value="NZ_ARYL01000027.1"/>
</dbReference>
<dbReference type="PANTHER" id="PTHR23513:SF11">
    <property type="entry name" value="STAPHYLOFERRIN A TRANSPORTER"/>
    <property type="match status" value="1"/>
</dbReference>
<accession>A0A059G3M5</accession>
<evidence type="ECO:0000256" key="3">
    <source>
        <dbReference type="ARBA" id="ARBA00022475"/>
    </source>
</evidence>
<dbReference type="PATRIC" id="fig|1280953.3.peg.3073"/>
<dbReference type="STRING" id="1280953.HOC_15297"/>
<feature type="transmembrane region" description="Helical" evidence="8">
    <location>
        <begin position="232"/>
        <end position="251"/>
    </location>
</feature>
<feature type="transmembrane region" description="Helical" evidence="8">
    <location>
        <begin position="295"/>
        <end position="313"/>
    </location>
</feature>
<evidence type="ECO:0000259" key="9">
    <source>
        <dbReference type="PROSITE" id="PS50850"/>
    </source>
</evidence>
<evidence type="ECO:0000256" key="8">
    <source>
        <dbReference type="SAM" id="Phobius"/>
    </source>
</evidence>
<comment type="subcellular location">
    <subcellularLocation>
        <location evidence="1">Cell membrane</location>
        <topology evidence="1">Multi-pass membrane protein</topology>
    </subcellularLocation>
</comment>
<evidence type="ECO:0000313" key="10">
    <source>
        <dbReference type="EMBL" id="KDA01442.1"/>
    </source>
</evidence>
<dbReference type="Gene3D" id="1.20.1250.20">
    <property type="entry name" value="MFS general substrate transporter like domains"/>
    <property type="match status" value="1"/>
</dbReference>
<evidence type="ECO:0000256" key="1">
    <source>
        <dbReference type="ARBA" id="ARBA00004651"/>
    </source>
</evidence>
<feature type="compositionally biased region" description="Pro residues" evidence="7">
    <location>
        <begin position="543"/>
        <end position="552"/>
    </location>
</feature>
<keyword evidence="2" id="KW-0813">Transport</keyword>
<feature type="transmembrane region" description="Helical" evidence="8">
    <location>
        <begin position="263"/>
        <end position="283"/>
    </location>
</feature>
<dbReference type="PANTHER" id="PTHR23513">
    <property type="entry name" value="INTEGRAL MEMBRANE EFFLUX PROTEIN-RELATED"/>
    <property type="match status" value="1"/>
</dbReference>
<evidence type="ECO:0000256" key="4">
    <source>
        <dbReference type="ARBA" id="ARBA00022692"/>
    </source>
</evidence>
<dbReference type="GO" id="GO:0005886">
    <property type="term" value="C:plasma membrane"/>
    <property type="evidence" value="ECO:0007669"/>
    <property type="project" value="UniProtKB-SubCell"/>
</dbReference>
<keyword evidence="4 8" id="KW-0812">Transmembrane</keyword>
<dbReference type="CDD" id="cd06173">
    <property type="entry name" value="MFS_MefA_like"/>
    <property type="match status" value="1"/>
</dbReference>
<evidence type="ECO:0000256" key="5">
    <source>
        <dbReference type="ARBA" id="ARBA00022989"/>
    </source>
</evidence>
<dbReference type="GO" id="GO:0022857">
    <property type="term" value="F:transmembrane transporter activity"/>
    <property type="evidence" value="ECO:0007669"/>
    <property type="project" value="InterPro"/>
</dbReference>
<dbReference type="InterPro" id="IPR020846">
    <property type="entry name" value="MFS_dom"/>
</dbReference>